<evidence type="ECO:0000256" key="1">
    <source>
        <dbReference type="ARBA" id="ARBA00003543"/>
    </source>
</evidence>
<evidence type="ECO:0000256" key="5">
    <source>
        <dbReference type="ARBA" id="ARBA00023065"/>
    </source>
</evidence>
<keyword evidence="5" id="KW-0406">Ion transport</keyword>
<reference evidence="9 10" key="1">
    <citation type="submission" date="2020-08" db="EMBL/GenBank/DDBJ databases">
        <title>Description of novel Flavobacterium F-380 isolate.</title>
        <authorList>
            <person name="Saticioglu I.B."/>
            <person name="Duman M."/>
            <person name="Altun S."/>
        </authorList>
    </citation>
    <scope>NUCLEOTIDE SEQUENCE [LARGE SCALE GENOMIC DNA]</scope>
    <source>
        <strain evidence="9 10">F-380</strain>
    </source>
</reference>
<keyword evidence="7" id="KW-0139">CF(1)</keyword>
<dbReference type="RefSeq" id="WP_187009232.1">
    <property type="nucleotide sequence ID" value="NZ_JACRUI010000001.1"/>
</dbReference>
<gene>
    <name evidence="9" type="ORF">H8R23_04570</name>
</gene>
<evidence type="ECO:0000256" key="3">
    <source>
        <dbReference type="ARBA" id="ARBA00005712"/>
    </source>
</evidence>
<dbReference type="SUPFAM" id="SSF51344">
    <property type="entry name" value="Epsilon subunit of F1F0-ATP synthase N-terminal domain"/>
    <property type="match status" value="1"/>
</dbReference>
<sequence>MLLEIVSPEATLFKGEVTSVSVPGVDGNFQMLNNHAPIVSLLQQGVVSIVAPSFTFSKEVAGLFTKVNEQNYTLAISSGTIEMKDNKIIVLAD</sequence>
<dbReference type="InterPro" id="IPR036771">
    <property type="entry name" value="ATPsynth_dsu/esu_N"/>
</dbReference>
<comment type="subcellular location">
    <subcellularLocation>
        <location evidence="2">Endomembrane system</location>
        <topology evidence="2">Peripheral membrane protein</topology>
    </subcellularLocation>
</comment>
<evidence type="ECO:0000256" key="2">
    <source>
        <dbReference type="ARBA" id="ARBA00004184"/>
    </source>
</evidence>
<evidence type="ECO:0000259" key="8">
    <source>
        <dbReference type="Pfam" id="PF02823"/>
    </source>
</evidence>
<comment type="function">
    <text evidence="1">Produces ATP from ADP in the presence of a proton gradient across the membrane.</text>
</comment>
<name>A0ABR7J554_9FLAO</name>
<keyword evidence="4" id="KW-0813">Transport</keyword>
<organism evidence="9 10">
    <name type="scientific">Flavobacterium kayseriense</name>
    <dbReference type="NCBI Taxonomy" id="2764714"/>
    <lineage>
        <taxon>Bacteria</taxon>
        <taxon>Pseudomonadati</taxon>
        <taxon>Bacteroidota</taxon>
        <taxon>Flavobacteriia</taxon>
        <taxon>Flavobacteriales</taxon>
        <taxon>Flavobacteriaceae</taxon>
        <taxon>Flavobacterium</taxon>
    </lineage>
</organism>
<evidence type="ECO:0000256" key="4">
    <source>
        <dbReference type="ARBA" id="ARBA00022448"/>
    </source>
</evidence>
<keyword evidence="6" id="KW-0472">Membrane</keyword>
<dbReference type="Gene3D" id="2.60.15.10">
    <property type="entry name" value="F0F1 ATP synthase delta/epsilon subunit, N-terminal"/>
    <property type="match status" value="1"/>
</dbReference>
<proteinExistence type="inferred from homology"/>
<keyword evidence="10" id="KW-1185">Reference proteome</keyword>
<dbReference type="CDD" id="cd12152">
    <property type="entry name" value="F1-ATPase_delta"/>
    <property type="match status" value="1"/>
</dbReference>
<evidence type="ECO:0000256" key="6">
    <source>
        <dbReference type="ARBA" id="ARBA00023136"/>
    </source>
</evidence>
<comment type="similarity">
    <text evidence="3">Belongs to the ATPase epsilon chain family.</text>
</comment>
<accession>A0ABR7J554</accession>
<dbReference type="Pfam" id="PF02823">
    <property type="entry name" value="ATP-synt_DE_N"/>
    <property type="match status" value="1"/>
</dbReference>
<dbReference type="Proteomes" id="UP000629963">
    <property type="component" value="Unassembled WGS sequence"/>
</dbReference>
<dbReference type="EMBL" id="JACRUJ010000001">
    <property type="protein sequence ID" value="MBC5840671.1"/>
    <property type="molecule type" value="Genomic_DNA"/>
</dbReference>
<evidence type="ECO:0000256" key="7">
    <source>
        <dbReference type="ARBA" id="ARBA00023196"/>
    </source>
</evidence>
<keyword evidence="7" id="KW-0066">ATP synthesis</keyword>
<evidence type="ECO:0000313" key="9">
    <source>
        <dbReference type="EMBL" id="MBC5840671.1"/>
    </source>
</evidence>
<dbReference type="InterPro" id="IPR020546">
    <property type="entry name" value="ATP_synth_F1_dsu/esu_N"/>
</dbReference>
<evidence type="ECO:0000313" key="10">
    <source>
        <dbReference type="Proteomes" id="UP000629963"/>
    </source>
</evidence>
<comment type="caution">
    <text evidence="9">The sequence shown here is derived from an EMBL/GenBank/DDBJ whole genome shotgun (WGS) entry which is preliminary data.</text>
</comment>
<protein>
    <submittedName>
        <fullName evidence="9">F0F1 ATP synthase subunit epsilon</fullName>
    </submittedName>
</protein>
<dbReference type="InterPro" id="IPR001469">
    <property type="entry name" value="ATP_synth_F1_dsu/esu"/>
</dbReference>
<feature type="domain" description="ATP synthase F1 complex delta/epsilon subunit N-terminal" evidence="8">
    <location>
        <begin position="3"/>
        <end position="93"/>
    </location>
</feature>